<accession>A0ABV3X701</accession>
<dbReference type="Proteomes" id="UP001559623">
    <property type="component" value="Unassembled WGS sequence"/>
</dbReference>
<name>A0ABV3X701_9FIRM</name>
<dbReference type="EMBL" id="JARVLH010000007">
    <property type="protein sequence ID" value="MEX5285981.1"/>
    <property type="molecule type" value="Genomic_DNA"/>
</dbReference>
<evidence type="ECO:0000313" key="2">
    <source>
        <dbReference type="Proteomes" id="UP001559623"/>
    </source>
</evidence>
<proteinExistence type="predicted"/>
<protein>
    <submittedName>
        <fullName evidence="1">Uncharacterized protein</fullName>
    </submittedName>
</protein>
<keyword evidence="2" id="KW-1185">Reference proteome</keyword>
<comment type="caution">
    <text evidence="1">The sequence shown here is derived from an EMBL/GenBank/DDBJ whole genome shotgun (WGS) entry which is preliminary data.</text>
</comment>
<reference evidence="1 2" key="1">
    <citation type="submission" date="2023-04" db="EMBL/GenBank/DDBJ databases">
        <title>Genome Sequence of Selenomonas sputigena ATCC 33150.</title>
        <authorList>
            <person name="Miller D.P."/>
            <person name="Anvari S."/>
            <person name="Polson S.W."/>
            <person name="Macdonald M."/>
            <person name="Mcdowell J.V."/>
        </authorList>
    </citation>
    <scope>NUCLEOTIDE SEQUENCE [LARGE SCALE GENOMIC DNA]</scope>
    <source>
        <strain evidence="1 2">ATCC 33150</strain>
    </source>
</reference>
<gene>
    <name evidence="1" type="ORF">QCO44_10135</name>
</gene>
<evidence type="ECO:0000313" key="1">
    <source>
        <dbReference type="EMBL" id="MEX5285981.1"/>
    </source>
</evidence>
<sequence>MKIERRYNPDDYEAGLRYDMNRAYELAEQDNQLSLYGAVVDVHWSVKEAVKFREIDPIKGQEIQRFFWGLVHD</sequence>
<organism evidence="1 2">
    <name type="scientific">Selenomonas sputigena</name>
    <dbReference type="NCBI Taxonomy" id="69823"/>
    <lineage>
        <taxon>Bacteria</taxon>
        <taxon>Bacillati</taxon>
        <taxon>Bacillota</taxon>
        <taxon>Negativicutes</taxon>
        <taxon>Selenomonadales</taxon>
        <taxon>Selenomonadaceae</taxon>
        <taxon>Selenomonas</taxon>
    </lineage>
</organism>
<dbReference type="RefSeq" id="WP_009644967.1">
    <property type="nucleotide sequence ID" value="NZ_CP110231.1"/>
</dbReference>